<dbReference type="EC" id="2.4.-.-" evidence="2"/>
<gene>
    <name evidence="2" type="primary">epsJ</name>
    <name evidence="2" type="ORF">LAX5112_04276</name>
</gene>
<proteinExistence type="predicted"/>
<dbReference type="Proteomes" id="UP000053235">
    <property type="component" value="Unassembled WGS sequence"/>
</dbReference>
<dbReference type="AlphaFoldDB" id="A0A0M7AM71"/>
<dbReference type="Gene3D" id="3.90.550.10">
    <property type="entry name" value="Spore Coat Polysaccharide Biosynthesis Protein SpsA, Chain A"/>
    <property type="match status" value="1"/>
</dbReference>
<evidence type="ECO:0000259" key="1">
    <source>
        <dbReference type="Pfam" id="PF00535"/>
    </source>
</evidence>
<sequence>MKKKSILSQSLVPKYREEFEKYYFDGLVNELFYNAMYPDVSGADLAADVHYKTVGFQEERLPNPFFHMDFVRAQLPPADRSRPPILHYLGSDDPSGLNPCPYLSPKGLRSDNYETEHPTLLHRLLARPPGVEAFPFLDVDHYKQQLNGFFEGDVSIQDIVEHYLLYGLDKAISPNPLFEYSKEFTKKDYVEKFRSFKSLFTTYAENSDLIVNPIFDVKHYQNSYSDINMHPVMDYLYSDIYSNKSPHPLFDEAFYKETYGHELGTLRPFTHFLSAGGGLSNRPNRYFDPETYKRRYEDTHRPGEHPIQHYMRMGHLEWFEPSDLFGQRFYLSTYPEIGASERPALAHYITEGRKAGYAPLPPKPFFDATQSLDIAALADIAVKECPPSTSDTPTVSIIIPVYGQLGYTLRCLISIFRASDTTDYEVIVADDRSPDESGTVIKDLFAQTSRVNVLLNKKNLGFLRSCNNAAMHTRGKYILFLNNDTAVLDGWLDELVDTLTRDETIGLTGSKLVYPNGLLQEAGGVIYADGSCANYGKLDSPSLPKYNHARDVDYISGAAMLLSKKLWEQVGGFSDYLAPAYYEDTDIAMKVRGAGKRVVYQPKSVVVHYEGISSGTDLTSGVKKHQVINSKTFYETWKKELLRHPVPGDRSHKTADHRIKGHIMVLDAETPQPDKDSGSITAFFQMKILTELGYRVTFVPENLFAQGKYAANLERLGVEVIAYPHERNLREYILKNGAAFDCFILSRASAGAKYFNEIRDAFPGKPIVFDTVDLHFLRMQREYELTKDTALLDPIWDMRELELGTIRKADATILVSEFEIEYLKNEIGPFPSVLLPLIYEEYENPPPFKERSDIAFIGGFRHPPNLDAVEFLTQEIWPRFREHDTGAKLHIIGSHMPAEMQELACEDIIPVGFVEDLESYLANIRFTVAPLRYGAGVKGKVGNSLRMGVPVVATPVASEGMGLEHGKHLIVADKPDAFAEGMNNLYNKESEWTGLSLTGRSFVMSKFGYPAAKARLADLVRYLEN</sequence>
<name>A0A0M7AM71_9HYPH</name>
<dbReference type="SUPFAM" id="SSF53756">
    <property type="entry name" value="UDP-Glycosyltransferase/glycogen phosphorylase"/>
    <property type="match status" value="1"/>
</dbReference>
<dbReference type="PANTHER" id="PTHR43179">
    <property type="entry name" value="RHAMNOSYLTRANSFERASE WBBL"/>
    <property type="match status" value="1"/>
</dbReference>
<dbReference type="EMBL" id="CXWD01000021">
    <property type="protein sequence ID" value="CTQ75526.1"/>
    <property type="molecule type" value="Genomic_DNA"/>
</dbReference>
<keyword evidence="2" id="KW-0328">Glycosyltransferase</keyword>
<dbReference type="Pfam" id="PF00535">
    <property type="entry name" value="Glycos_transf_2"/>
    <property type="match status" value="1"/>
</dbReference>
<organism evidence="2 3">
    <name type="scientific">Roseibium alexandrii</name>
    <dbReference type="NCBI Taxonomy" id="388408"/>
    <lineage>
        <taxon>Bacteria</taxon>
        <taxon>Pseudomonadati</taxon>
        <taxon>Pseudomonadota</taxon>
        <taxon>Alphaproteobacteria</taxon>
        <taxon>Hyphomicrobiales</taxon>
        <taxon>Stappiaceae</taxon>
        <taxon>Roseibium</taxon>
    </lineage>
</organism>
<dbReference type="InterPro" id="IPR029044">
    <property type="entry name" value="Nucleotide-diphossugar_trans"/>
</dbReference>
<dbReference type="CDD" id="cd03801">
    <property type="entry name" value="GT4_PimA-like"/>
    <property type="match status" value="1"/>
</dbReference>
<dbReference type="RefSeq" id="WP_144432224.1">
    <property type="nucleotide sequence ID" value="NZ_CXWD01000021.1"/>
</dbReference>
<keyword evidence="2" id="KW-0808">Transferase</keyword>
<dbReference type="InterPro" id="IPR001173">
    <property type="entry name" value="Glyco_trans_2-like"/>
</dbReference>
<reference evidence="3" key="1">
    <citation type="submission" date="2015-07" db="EMBL/GenBank/DDBJ databases">
        <authorList>
            <person name="Rodrigo-Torres Lidia"/>
            <person name="Arahal R.David."/>
        </authorList>
    </citation>
    <scope>NUCLEOTIDE SEQUENCE [LARGE SCALE GENOMIC DNA]</scope>
    <source>
        <strain evidence="3">CECT 5112</strain>
    </source>
</reference>
<dbReference type="Gene3D" id="3.40.50.2000">
    <property type="entry name" value="Glycogen Phosphorylase B"/>
    <property type="match status" value="1"/>
</dbReference>
<evidence type="ECO:0000313" key="2">
    <source>
        <dbReference type="EMBL" id="CTQ75526.1"/>
    </source>
</evidence>
<dbReference type="PANTHER" id="PTHR43179:SF7">
    <property type="entry name" value="RHAMNOSYLTRANSFERASE WBBL"/>
    <property type="match status" value="1"/>
</dbReference>
<dbReference type="OrthoDB" id="5291101at2"/>
<accession>A0A0M7AM71</accession>
<evidence type="ECO:0000313" key="3">
    <source>
        <dbReference type="Proteomes" id="UP000053235"/>
    </source>
</evidence>
<dbReference type="SUPFAM" id="SSF53448">
    <property type="entry name" value="Nucleotide-diphospho-sugar transferases"/>
    <property type="match status" value="1"/>
</dbReference>
<feature type="domain" description="Glycosyltransferase 2-like" evidence="1">
    <location>
        <begin position="396"/>
        <end position="514"/>
    </location>
</feature>
<protein>
    <submittedName>
        <fullName evidence="2">Putative glycosyltransferase EpsJ</fullName>
        <ecNumber evidence="2">2.4.-.-</ecNumber>
    </submittedName>
</protein>
<dbReference type="Pfam" id="PF13692">
    <property type="entry name" value="Glyco_trans_1_4"/>
    <property type="match status" value="1"/>
</dbReference>
<dbReference type="GO" id="GO:0016757">
    <property type="term" value="F:glycosyltransferase activity"/>
    <property type="evidence" value="ECO:0007669"/>
    <property type="project" value="UniProtKB-KW"/>
</dbReference>
<dbReference type="STRING" id="388408.LAX5112_04276"/>
<keyword evidence="3" id="KW-1185">Reference proteome</keyword>
<dbReference type="CDD" id="cd04186">
    <property type="entry name" value="GT_2_like_c"/>
    <property type="match status" value="1"/>
</dbReference>